<dbReference type="GO" id="GO:0006825">
    <property type="term" value="P:copper ion transport"/>
    <property type="evidence" value="ECO:0007669"/>
    <property type="project" value="InterPro"/>
</dbReference>
<name>A0A1G7M030_PSEOR</name>
<dbReference type="GO" id="GO:0042597">
    <property type="term" value="C:periplasmic space"/>
    <property type="evidence" value="ECO:0007669"/>
    <property type="project" value="InterPro"/>
</dbReference>
<evidence type="ECO:0000256" key="1">
    <source>
        <dbReference type="ARBA" id="ARBA00004196"/>
    </source>
</evidence>
<dbReference type="InterPro" id="IPR014756">
    <property type="entry name" value="Ig_E-set"/>
</dbReference>
<dbReference type="InterPro" id="IPR032694">
    <property type="entry name" value="CopC/D"/>
</dbReference>
<protein>
    <recommendedName>
        <fullName evidence="6">CopC domain-containing protein</fullName>
    </recommendedName>
</protein>
<dbReference type="GO" id="GO:0005507">
    <property type="term" value="F:copper ion binding"/>
    <property type="evidence" value="ECO:0007669"/>
    <property type="project" value="InterPro"/>
</dbReference>
<dbReference type="SUPFAM" id="SSF81296">
    <property type="entry name" value="E set domains"/>
    <property type="match status" value="1"/>
</dbReference>
<organism evidence="7 8">
    <name type="scientific">Pseudonocardia oroxyli</name>
    <dbReference type="NCBI Taxonomy" id="366584"/>
    <lineage>
        <taxon>Bacteria</taxon>
        <taxon>Bacillati</taxon>
        <taxon>Actinomycetota</taxon>
        <taxon>Actinomycetes</taxon>
        <taxon>Pseudonocardiales</taxon>
        <taxon>Pseudonocardiaceae</taxon>
        <taxon>Pseudonocardia</taxon>
    </lineage>
</organism>
<sequence length="184" mass="18338">MRRLVAAGVLAVLAMLVGAAPAFAHAQFEGSDPADGASLATGPQTVTLTFSDTMQQGFNTITVTGPDGAQYQAAGDPKAQDTTVSIGVNPLGPAGVYQIGYRVLSDDGHPITGQIGFTLTQPGPGAGTQAAAPTAAAPTSQAPVAQAAQEDQESGGMPVWPWIVGAIVLVGAGVVVAMRLGRSS</sequence>
<accession>A0A1G7M030</accession>
<proteinExistence type="predicted"/>
<evidence type="ECO:0000256" key="2">
    <source>
        <dbReference type="ARBA" id="ARBA00022723"/>
    </source>
</evidence>
<dbReference type="Proteomes" id="UP000198967">
    <property type="component" value="Unassembled WGS sequence"/>
</dbReference>
<evidence type="ECO:0000256" key="4">
    <source>
        <dbReference type="ARBA" id="ARBA00023008"/>
    </source>
</evidence>
<dbReference type="Pfam" id="PF04234">
    <property type="entry name" value="CopC"/>
    <property type="match status" value="1"/>
</dbReference>
<evidence type="ECO:0000259" key="6">
    <source>
        <dbReference type="Pfam" id="PF04234"/>
    </source>
</evidence>
<keyword evidence="3" id="KW-0732">Signal</keyword>
<dbReference type="GO" id="GO:0005886">
    <property type="term" value="C:plasma membrane"/>
    <property type="evidence" value="ECO:0007669"/>
    <property type="project" value="TreeGrafter"/>
</dbReference>
<feature type="compositionally biased region" description="Low complexity" evidence="5">
    <location>
        <begin position="121"/>
        <end position="149"/>
    </location>
</feature>
<dbReference type="RefSeq" id="WP_093080896.1">
    <property type="nucleotide sequence ID" value="NZ_FNBE01000005.1"/>
</dbReference>
<keyword evidence="2" id="KW-0479">Metal-binding</keyword>
<dbReference type="PANTHER" id="PTHR34820:SF4">
    <property type="entry name" value="INNER MEMBRANE PROTEIN YEBZ"/>
    <property type="match status" value="1"/>
</dbReference>
<feature type="region of interest" description="Disordered" evidence="5">
    <location>
        <begin position="121"/>
        <end position="155"/>
    </location>
</feature>
<evidence type="ECO:0000256" key="3">
    <source>
        <dbReference type="ARBA" id="ARBA00022729"/>
    </source>
</evidence>
<dbReference type="InterPro" id="IPR014755">
    <property type="entry name" value="Cu-Rt/internalin_Ig-like"/>
</dbReference>
<keyword evidence="8" id="KW-1185">Reference proteome</keyword>
<dbReference type="PANTHER" id="PTHR34820">
    <property type="entry name" value="INNER MEMBRANE PROTEIN YEBZ"/>
    <property type="match status" value="1"/>
</dbReference>
<evidence type="ECO:0000313" key="8">
    <source>
        <dbReference type="Proteomes" id="UP000198967"/>
    </source>
</evidence>
<dbReference type="Gene3D" id="2.60.40.1220">
    <property type="match status" value="1"/>
</dbReference>
<dbReference type="EMBL" id="FNBE01000005">
    <property type="protein sequence ID" value="SDF54510.1"/>
    <property type="molecule type" value="Genomic_DNA"/>
</dbReference>
<evidence type="ECO:0000256" key="5">
    <source>
        <dbReference type="SAM" id="MobiDB-lite"/>
    </source>
</evidence>
<reference evidence="7 8" key="1">
    <citation type="submission" date="2016-10" db="EMBL/GenBank/DDBJ databases">
        <authorList>
            <person name="de Groot N.N."/>
        </authorList>
    </citation>
    <scope>NUCLEOTIDE SEQUENCE [LARGE SCALE GENOMIC DNA]</scope>
    <source>
        <strain evidence="7 8">CGMCC 4.3143</strain>
    </source>
</reference>
<evidence type="ECO:0000313" key="7">
    <source>
        <dbReference type="EMBL" id="SDF54510.1"/>
    </source>
</evidence>
<dbReference type="InterPro" id="IPR007348">
    <property type="entry name" value="CopC_dom"/>
</dbReference>
<dbReference type="AlphaFoldDB" id="A0A1G7M030"/>
<dbReference type="STRING" id="366584.SAMN05216377_105214"/>
<dbReference type="GO" id="GO:0046688">
    <property type="term" value="P:response to copper ion"/>
    <property type="evidence" value="ECO:0007669"/>
    <property type="project" value="InterPro"/>
</dbReference>
<keyword evidence="4" id="KW-0186">Copper</keyword>
<dbReference type="GO" id="GO:0030313">
    <property type="term" value="C:cell envelope"/>
    <property type="evidence" value="ECO:0007669"/>
    <property type="project" value="UniProtKB-SubCell"/>
</dbReference>
<feature type="domain" description="CopC" evidence="6">
    <location>
        <begin position="25"/>
        <end position="119"/>
    </location>
</feature>
<gene>
    <name evidence="7" type="ORF">SAMN05216377_105214</name>
</gene>
<comment type="subcellular location">
    <subcellularLocation>
        <location evidence="1">Cell envelope</location>
    </subcellularLocation>
</comment>
<dbReference type="OrthoDB" id="5242236at2"/>